<keyword evidence="3" id="KW-1185">Reference proteome</keyword>
<dbReference type="EMBL" id="LVLJ01003836">
    <property type="protein sequence ID" value="OAE19537.1"/>
    <property type="molecule type" value="Genomic_DNA"/>
</dbReference>
<feature type="region of interest" description="Disordered" evidence="1">
    <location>
        <begin position="157"/>
        <end position="193"/>
    </location>
</feature>
<reference evidence="2" key="1">
    <citation type="submission" date="2016-03" db="EMBL/GenBank/DDBJ databases">
        <title>Mechanisms controlling the formation of the plant cell surface in tip-growing cells are functionally conserved among land plants.</title>
        <authorList>
            <person name="Honkanen S."/>
            <person name="Jones V.A."/>
            <person name="Morieri G."/>
            <person name="Champion C."/>
            <person name="Hetherington A.J."/>
            <person name="Kelly S."/>
            <person name="Saint-Marcoux D."/>
            <person name="Proust H."/>
            <person name="Prescott H."/>
            <person name="Dolan L."/>
        </authorList>
    </citation>
    <scope>NUCLEOTIDE SEQUENCE [LARGE SCALE GENOMIC DNA]</scope>
    <source>
        <tissue evidence="2">Whole gametophyte</tissue>
    </source>
</reference>
<accession>A0A176VG17</accession>
<gene>
    <name evidence="2" type="ORF">AXG93_2742s1060</name>
</gene>
<feature type="region of interest" description="Disordered" evidence="1">
    <location>
        <begin position="76"/>
        <end position="128"/>
    </location>
</feature>
<protein>
    <submittedName>
        <fullName evidence="2">Uncharacterized protein</fullName>
    </submittedName>
</protein>
<organism evidence="2 3">
    <name type="scientific">Marchantia polymorpha subsp. ruderalis</name>
    <dbReference type="NCBI Taxonomy" id="1480154"/>
    <lineage>
        <taxon>Eukaryota</taxon>
        <taxon>Viridiplantae</taxon>
        <taxon>Streptophyta</taxon>
        <taxon>Embryophyta</taxon>
        <taxon>Marchantiophyta</taxon>
        <taxon>Marchantiopsida</taxon>
        <taxon>Marchantiidae</taxon>
        <taxon>Marchantiales</taxon>
        <taxon>Marchantiaceae</taxon>
        <taxon>Marchantia</taxon>
    </lineage>
</organism>
<comment type="caution">
    <text evidence="2">The sequence shown here is derived from an EMBL/GenBank/DDBJ whole genome shotgun (WGS) entry which is preliminary data.</text>
</comment>
<sequence>MSNSPRMNECLHACKHSSKLPWRHPQMLKRAPRLESIDRSSPIGTPPSAIGSKRASIACKSINRSSLLAPWIRPSSGIGRDESVNKRTRGHRHGEGGERREGEEAMESTVGGLGGEDGGGREGGKGVGGLKQTLTLKGTGPFLRCAHWHIFKRRGEGRLGWDNPHEANPAAAAAERGEQTPLPQNKSSQLRSSRSKVGSVVVALSFPADDALIQILSRTSVMEGWREGRAGLLGQS</sequence>
<evidence type="ECO:0000256" key="1">
    <source>
        <dbReference type="SAM" id="MobiDB-lite"/>
    </source>
</evidence>
<feature type="compositionally biased region" description="Basic and acidic residues" evidence="1">
    <location>
        <begin position="93"/>
        <end position="103"/>
    </location>
</feature>
<feature type="compositionally biased region" description="Polar residues" evidence="1">
    <location>
        <begin position="181"/>
        <end position="190"/>
    </location>
</feature>
<proteinExistence type="predicted"/>
<name>A0A176VG17_MARPO</name>
<evidence type="ECO:0000313" key="2">
    <source>
        <dbReference type="EMBL" id="OAE19537.1"/>
    </source>
</evidence>
<evidence type="ECO:0000313" key="3">
    <source>
        <dbReference type="Proteomes" id="UP000077202"/>
    </source>
</evidence>
<dbReference type="Proteomes" id="UP000077202">
    <property type="component" value="Unassembled WGS sequence"/>
</dbReference>
<dbReference type="AlphaFoldDB" id="A0A176VG17"/>